<dbReference type="InterPro" id="IPR029001">
    <property type="entry name" value="ITPase-like_fam"/>
</dbReference>
<dbReference type="Gene3D" id="3.90.950.10">
    <property type="match status" value="1"/>
</dbReference>
<evidence type="ECO:0000313" key="4">
    <source>
        <dbReference type="EMBL" id="MBA4723968.1"/>
    </source>
</evidence>
<dbReference type="EMBL" id="JACETM010000013">
    <property type="protein sequence ID" value="MBA4723968.1"/>
    <property type="molecule type" value="Genomic_DNA"/>
</dbReference>
<organism evidence="4 5">
    <name type="scientific">SAR86 cluster bacterium</name>
    <dbReference type="NCBI Taxonomy" id="2030880"/>
    <lineage>
        <taxon>Bacteria</taxon>
        <taxon>Pseudomonadati</taxon>
        <taxon>Pseudomonadota</taxon>
        <taxon>Gammaproteobacteria</taxon>
        <taxon>SAR86 cluster</taxon>
    </lineage>
</organism>
<dbReference type="SUPFAM" id="SSF52972">
    <property type="entry name" value="ITPase-like"/>
    <property type="match status" value="1"/>
</dbReference>
<protein>
    <submittedName>
        <fullName evidence="4">Non-canonical purine NTP pyrophosphatase, RdgB/HAM1 family</fullName>
    </submittedName>
</protein>
<dbReference type="GO" id="GO:0047429">
    <property type="term" value="F:nucleoside triphosphate diphosphatase activity"/>
    <property type="evidence" value="ECO:0007669"/>
    <property type="project" value="InterPro"/>
</dbReference>
<dbReference type="GO" id="GO:0005829">
    <property type="term" value="C:cytosol"/>
    <property type="evidence" value="ECO:0007669"/>
    <property type="project" value="TreeGrafter"/>
</dbReference>
<dbReference type="CDD" id="cd00515">
    <property type="entry name" value="HAM1"/>
    <property type="match status" value="1"/>
</dbReference>
<dbReference type="PANTHER" id="PTHR11067">
    <property type="entry name" value="INOSINE TRIPHOSPHATE PYROPHOSPHATASE/HAM1 PROTEIN"/>
    <property type="match status" value="1"/>
</dbReference>
<name>A0A838YWT6_9GAMM</name>
<sequence length="146" mass="15728">ARHGAKHSGLYSIADDSGLVVPELGFEPGIYSARYAGENSTDALNRDKLRSCIKNLGKESLEAYFVCVIVGIQDEGDPLPIVSSGTVHGKVSIHESGEGGFGYDKLFYPDGFDLSMASIDAETKNKISHRGKASKNFIEKFKKIGS</sequence>
<dbReference type="AlphaFoldDB" id="A0A838YWT6"/>
<feature type="non-terminal residue" evidence="4">
    <location>
        <position position="1"/>
    </location>
</feature>
<comment type="caution">
    <text evidence="4">The sequence shown here is derived from an EMBL/GenBank/DDBJ whole genome shotgun (WGS) entry which is preliminary data.</text>
</comment>
<dbReference type="PANTHER" id="PTHR11067:SF9">
    <property type="entry name" value="INOSINE TRIPHOSPHATE PYROPHOSPHATASE"/>
    <property type="match status" value="1"/>
</dbReference>
<evidence type="ECO:0000256" key="3">
    <source>
        <dbReference type="ARBA" id="ARBA00023080"/>
    </source>
</evidence>
<keyword evidence="2" id="KW-0378">Hydrolase</keyword>
<accession>A0A838YWT6</accession>
<dbReference type="Proteomes" id="UP000585327">
    <property type="component" value="Unassembled WGS sequence"/>
</dbReference>
<keyword evidence="3" id="KW-0546">Nucleotide metabolism</keyword>
<dbReference type="InterPro" id="IPR002637">
    <property type="entry name" value="RdgB/HAM1"/>
</dbReference>
<evidence type="ECO:0000256" key="1">
    <source>
        <dbReference type="ARBA" id="ARBA00008023"/>
    </source>
</evidence>
<dbReference type="GO" id="GO:0009143">
    <property type="term" value="P:nucleoside triphosphate catabolic process"/>
    <property type="evidence" value="ECO:0007669"/>
    <property type="project" value="InterPro"/>
</dbReference>
<gene>
    <name evidence="4" type="ORF">H2021_02005</name>
</gene>
<evidence type="ECO:0000256" key="2">
    <source>
        <dbReference type="ARBA" id="ARBA00022801"/>
    </source>
</evidence>
<reference evidence="4 5" key="1">
    <citation type="submission" date="2020-06" db="EMBL/GenBank/DDBJ databases">
        <title>Dysbiosis in marine aquaculture revealed through microbiome analysis: reverse ecology for environmental sustainability.</title>
        <authorList>
            <person name="Haro-Moreno J.M."/>
            <person name="Coutinho F.H."/>
            <person name="Zaragoza-Solas A."/>
            <person name="Picazo A."/>
            <person name="Almagro-Moreno S."/>
            <person name="Lopez-Perez M."/>
        </authorList>
    </citation>
    <scope>NUCLEOTIDE SEQUENCE [LARGE SCALE GENOMIC DNA]</scope>
    <source>
        <strain evidence="4">MCMED-G42</strain>
    </source>
</reference>
<evidence type="ECO:0000313" key="5">
    <source>
        <dbReference type="Proteomes" id="UP000585327"/>
    </source>
</evidence>
<proteinExistence type="inferred from homology"/>
<comment type="similarity">
    <text evidence="1">Belongs to the HAM1 NTPase family.</text>
</comment>
<dbReference type="GO" id="GO:0009117">
    <property type="term" value="P:nucleotide metabolic process"/>
    <property type="evidence" value="ECO:0007669"/>
    <property type="project" value="UniProtKB-KW"/>
</dbReference>
<dbReference type="Pfam" id="PF01725">
    <property type="entry name" value="Ham1p_like"/>
    <property type="match status" value="1"/>
</dbReference>